<evidence type="ECO:0000256" key="6">
    <source>
        <dbReference type="PIRSR" id="PIRSR019574-1"/>
    </source>
</evidence>
<evidence type="ECO:0000256" key="1">
    <source>
        <dbReference type="ARBA" id="ARBA00004418"/>
    </source>
</evidence>
<evidence type="ECO:0000256" key="4">
    <source>
        <dbReference type="ARBA" id="ARBA00022764"/>
    </source>
</evidence>
<comment type="subcellular location">
    <subcellularLocation>
        <location evidence="1 5">Periplasm</location>
    </subcellularLocation>
</comment>
<feature type="binding site" evidence="6">
    <location>
        <position position="80"/>
    </location>
    <ligand>
        <name>spermidine</name>
        <dbReference type="ChEBI" id="CHEBI:57834"/>
    </ligand>
</feature>
<evidence type="ECO:0000313" key="7">
    <source>
        <dbReference type="EMBL" id="VVC76565.1"/>
    </source>
</evidence>
<dbReference type="KEGG" id="asip:AQUSIP_18810"/>
<comment type="function">
    <text evidence="5">Required for the activity of the bacterial periplasmic transport system of putrescine.</text>
</comment>
<accession>A0A5E4PJ16</accession>
<dbReference type="PRINTS" id="PR00909">
    <property type="entry name" value="SPERMDNBNDNG"/>
</dbReference>
<dbReference type="GO" id="GO:0042597">
    <property type="term" value="C:periplasmic space"/>
    <property type="evidence" value="ECO:0007669"/>
    <property type="project" value="UniProtKB-SubCell"/>
</dbReference>
<dbReference type="AlphaFoldDB" id="A0A5E4PJ16"/>
<keyword evidence="3" id="KW-0732">Signal</keyword>
<dbReference type="PIRSF" id="PIRSF019574">
    <property type="entry name" value="Periplasmic_polyamine_BP"/>
    <property type="match status" value="1"/>
</dbReference>
<proteinExistence type="inferred from homology"/>
<dbReference type="SUPFAM" id="SSF53850">
    <property type="entry name" value="Periplasmic binding protein-like II"/>
    <property type="match status" value="1"/>
</dbReference>
<sequence length="344" mass="39827">MRRFLFFILILIIPLAASGKNRVVNIYAWTGEIPDFVVRMFEKETGIKVNISTYENNEIMYAKIRAAKNPGYDLIMPSSYYVDRMSRQGLLQKLDKSRLTNWKNLSPDFLHPAYDPGTEYSVPFIWGITGIFYNSDYFPVNSINKWSDFWDARFYNKLMLLDDTREVFSMALMTLGYSANDKDPAHIKEAFLKLKELMKNVKVFSTDTVVSIIIDEDATVGMAWNGDTYKASLDNKRVKFVFPREGFVIWVDNFAIPVSAPHKDTAYTFINFILRPEIAKEIALYTHFPITNLAGKKMLPENIRNNPVVYPTREIMKQGHFQTDVGDDTLALFEKYWEELKISG</sequence>
<dbReference type="PANTHER" id="PTHR30222:SF17">
    <property type="entry name" value="SPERMIDINE_PUTRESCINE-BINDING PERIPLASMIC PROTEIN"/>
    <property type="match status" value="1"/>
</dbReference>
<dbReference type="CDD" id="cd13590">
    <property type="entry name" value="PBP2_PotD_PotF_like"/>
    <property type="match status" value="1"/>
</dbReference>
<dbReference type="EMBL" id="LR699119">
    <property type="protein sequence ID" value="VVC76565.1"/>
    <property type="molecule type" value="Genomic_DNA"/>
</dbReference>
<dbReference type="InterPro" id="IPR006059">
    <property type="entry name" value="SBP"/>
</dbReference>
<dbReference type="PANTHER" id="PTHR30222">
    <property type="entry name" value="SPERMIDINE/PUTRESCINE-BINDING PERIPLASMIC PROTEIN"/>
    <property type="match status" value="1"/>
</dbReference>
<dbReference type="InterPro" id="IPR001188">
    <property type="entry name" value="Sperm_putr-bd"/>
</dbReference>
<keyword evidence="8" id="KW-1185">Reference proteome</keyword>
<organism evidence="7 8">
    <name type="scientific">Aquicella siphonis</name>
    <dbReference type="NCBI Taxonomy" id="254247"/>
    <lineage>
        <taxon>Bacteria</taxon>
        <taxon>Pseudomonadati</taxon>
        <taxon>Pseudomonadota</taxon>
        <taxon>Gammaproteobacteria</taxon>
        <taxon>Legionellales</taxon>
        <taxon>Coxiellaceae</taxon>
        <taxon>Aquicella</taxon>
    </lineage>
</organism>
<reference evidence="7 8" key="1">
    <citation type="submission" date="2019-08" db="EMBL/GenBank/DDBJ databases">
        <authorList>
            <person name="Guy L."/>
        </authorList>
    </citation>
    <scope>NUCLEOTIDE SEQUENCE [LARGE SCALE GENOMIC DNA]</scope>
    <source>
        <strain evidence="7 8">SGT-108</strain>
    </source>
</reference>
<feature type="binding site" evidence="6">
    <location>
        <begin position="163"/>
        <end position="166"/>
    </location>
    <ligand>
        <name>spermidine</name>
        <dbReference type="ChEBI" id="CHEBI:57834"/>
    </ligand>
</feature>
<dbReference type="OrthoDB" id="9769319at2"/>
<name>A0A5E4PJ16_9COXI</name>
<protein>
    <recommendedName>
        <fullName evidence="5">Putrescine-binding periplasmic protein</fullName>
    </recommendedName>
</protein>
<dbReference type="RefSeq" id="WP_148339876.1">
    <property type="nucleotide sequence ID" value="NZ_LR699119.1"/>
</dbReference>
<feature type="binding site" evidence="6">
    <location>
        <position position="322"/>
    </location>
    <ligand>
        <name>spermidine</name>
        <dbReference type="ChEBI" id="CHEBI:57834"/>
    </ligand>
</feature>
<keyword evidence="4 5" id="KW-0574">Periplasm</keyword>
<dbReference type="Gene3D" id="3.40.190.10">
    <property type="entry name" value="Periplasmic binding protein-like II"/>
    <property type="match status" value="2"/>
</dbReference>
<dbReference type="Pfam" id="PF13416">
    <property type="entry name" value="SBP_bac_8"/>
    <property type="match status" value="1"/>
</dbReference>
<evidence type="ECO:0000256" key="3">
    <source>
        <dbReference type="ARBA" id="ARBA00022729"/>
    </source>
</evidence>
<dbReference type="GO" id="GO:0019808">
    <property type="term" value="F:polyamine binding"/>
    <property type="evidence" value="ECO:0007669"/>
    <property type="project" value="InterPro"/>
</dbReference>
<keyword evidence="2 5" id="KW-0813">Transport</keyword>
<evidence type="ECO:0000256" key="2">
    <source>
        <dbReference type="ARBA" id="ARBA00022448"/>
    </source>
</evidence>
<evidence type="ECO:0000256" key="5">
    <source>
        <dbReference type="PIRNR" id="PIRNR019574"/>
    </source>
</evidence>
<gene>
    <name evidence="7" type="primary">potD</name>
    <name evidence="7" type="ORF">AQUSIP_18810</name>
</gene>
<comment type="similarity">
    <text evidence="5">Belongs to the bacterial solute-binding protein PotD/PotF family.</text>
</comment>
<dbReference type="GO" id="GO:0015846">
    <property type="term" value="P:polyamine transport"/>
    <property type="evidence" value="ECO:0007669"/>
    <property type="project" value="InterPro"/>
</dbReference>
<evidence type="ECO:0000313" key="8">
    <source>
        <dbReference type="Proteomes" id="UP000324194"/>
    </source>
</evidence>
<dbReference type="Proteomes" id="UP000324194">
    <property type="component" value="Chromosome 1"/>
</dbReference>